<comment type="function">
    <text evidence="6">Transcription factor that specifically binds AT-rich DNA sequences related to the nuclear matrix attachment regions (MARs).</text>
</comment>
<dbReference type="FunFam" id="3.30.1330.80:FF:000003">
    <property type="entry name" value="AT-hook motif nuclear-localized protein 1-like"/>
    <property type="match status" value="1"/>
</dbReference>
<dbReference type="GO" id="GO:0003680">
    <property type="term" value="F:minor groove of adenine-thymine-rich DNA binding"/>
    <property type="evidence" value="ECO:0007669"/>
    <property type="project" value="UniProtKB-UniRule"/>
</dbReference>
<dbReference type="Pfam" id="PF03479">
    <property type="entry name" value="PCC"/>
    <property type="match status" value="1"/>
</dbReference>
<dbReference type="PANTHER" id="PTHR31500:SF90">
    <property type="entry name" value="AT-HOOK MOTIF NUCLEAR-LOCALIZED PROTEIN"/>
    <property type="match status" value="1"/>
</dbReference>
<evidence type="ECO:0000256" key="2">
    <source>
        <dbReference type="ARBA" id="ARBA00023015"/>
    </source>
</evidence>
<keyword evidence="2 6" id="KW-0805">Transcription regulation</keyword>
<comment type="caution">
    <text evidence="9">The sequence shown here is derived from an EMBL/GenBank/DDBJ whole genome shotgun (WGS) entry which is preliminary data.</text>
</comment>
<keyword evidence="10" id="KW-1185">Reference proteome</keyword>
<evidence type="ECO:0000259" key="8">
    <source>
        <dbReference type="PROSITE" id="PS51742"/>
    </source>
</evidence>
<accession>A0AAE1UV93</accession>
<feature type="domain" description="PPC" evidence="8">
    <location>
        <begin position="161"/>
        <end position="301"/>
    </location>
</feature>
<dbReference type="CDD" id="cd11378">
    <property type="entry name" value="DUF296"/>
    <property type="match status" value="1"/>
</dbReference>
<evidence type="ECO:0000313" key="10">
    <source>
        <dbReference type="Proteomes" id="UP001291623"/>
    </source>
</evidence>
<proteinExistence type="predicted"/>
<dbReference type="EMBL" id="JAVYJV010000022">
    <property type="protein sequence ID" value="KAK4340841.1"/>
    <property type="molecule type" value="Genomic_DNA"/>
</dbReference>
<keyword evidence="3 6" id="KW-0238">DNA-binding</keyword>
<sequence length="367" mass="38377">MEDKEGLNSSGVAVKGDGSSENYRMAPRVNETTNGFTGATAAVIPAAPMSVAAPSTEVKKKRGRPKKYRPDGSLNTALSPMPISASIPLSGDFSGWKNSGSLPVELCKKKQKFEIANPVMHYVEGLGLVGLLLNLYFVSLVERVAYSAGANISPHVAYSVGANFTPHVITVNAGEDVAMKIISFAQQGSRAICVLAANGAISNVTLGQPNSSGGTLTYEGRFEILSLTGSYMSSDNGVTKSRSGGLSVSLSGPDGRVIGGGLAGMLMAAGPIQVVIGSFIPAHQQEQNPKKQTFEHAATFTAIPSTQIYEERTDVAYTSPSTNYTSPTPFPGVNTVSLNSIHSSRISAVENNISVRGEESNEQSPSS</sequence>
<dbReference type="InterPro" id="IPR039605">
    <property type="entry name" value="AHL"/>
</dbReference>
<dbReference type="GO" id="GO:0005634">
    <property type="term" value="C:nucleus"/>
    <property type="evidence" value="ECO:0007669"/>
    <property type="project" value="UniProtKB-SubCell"/>
</dbReference>
<protein>
    <recommendedName>
        <fullName evidence="6">AT-hook motif nuclear-localized protein</fullName>
    </recommendedName>
</protein>
<dbReference type="AlphaFoldDB" id="A0AAE1UV93"/>
<dbReference type="InterPro" id="IPR005175">
    <property type="entry name" value="PPC_dom"/>
</dbReference>
<evidence type="ECO:0000256" key="4">
    <source>
        <dbReference type="ARBA" id="ARBA00023163"/>
    </source>
</evidence>
<dbReference type="PROSITE" id="PS51742">
    <property type="entry name" value="PPC"/>
    <property type="match status" value="1"/>
</dbReference>
<dbReference type="PANTHER" id="PTHR31500">
    <property type="entry name" value="AT-HOOK MOTIF NUCLEAR-LOCALIZED PROTEIN 9"/>
    <property type="match status" value="1"/>
</dbReference>
<feature type="region of interest" description="Disordered" evidence="7">
    <location>
        <begin position="1"/>
        <end position="24"/>
    </location>
</feature>
<gene>
    <name evidence="9" type="ORF">RND71_039342</name>
</gene>
<feature type="region of interest" description="Disordered" evidence="7">
    <location>
        <begin position="52"/>
        <end position="77"/>
    </location>
</feature>
<reference evidence="9" key="1">
    <citation type="submission" date="2023-12" db="EMBL/GenBank/DDBJ databases">
        <title>Genome assembly of Anisodus tanguticus.</title>
        <authorList>
            <person name="Wang Y.-J."/>
        </authorList>
    </citation>
    <scope>NUCLEOTIDE SEQUENCE</scope>
    <source>
        <strain evidence="9">KB-2021</strain>
        <tissue evidence="9">Leaf</tissue>
    </source>
</reference>
<evidence type="ECO:0000256" key="5">
    <source>
        <dbReference type="ARBA" id="ARBA00023242"/>
    </source>
</evidence>
<dbReference type="Gene3D" id="3.30.1330.80">
    <property type="entry name" value="Hypothetical protein, similar to alpha- acetolactate decarboxylase, domain 2"/>
    <property type="match status" value="1"/>
</dbReference>
<evidence type="ECO:0000313" key="9">
    <source>
        <dbReference type="EMBL" id="KAK4340841.1"/>
    </source>
</evidence>
<organism evidence="9 10">
    <name type="scientific">Anisodus tanguticus</name>
    <dbReference type="NCBI Taxonomy" id="243964"/>
    <lineage>
        <taxon>Eukaryota</taxon>
        <taxon>Viridiplantae</taxon>
        <taxon>Streptophyta</taxon>
        <taxon>Embryophyta</taxon>
        <taxon>Tracheophyta</taxon>
        <taxon>Spermatophyta</taxon>
        <taxon>Magnoliopsida</taxon>
        <taxon>eudicotyledons</taxon>
        <taxon>Gunneridae</taxon>
        <taxon>Pentapetalae</taxon>
        <taxon>asterids</taxon>
        <taxon>lamiids</taxon>
        <taxon>Solanales</taxon>
        <taxon>Solanaceae</taxon>
        <taxon>Solanoideae</taxon>
        <taxon>Hyoscyameae</taxon>
        <taxon>Anisodus</taxon>
    </lineage>
</organism>
<comment type="subcellular location">
    <subcellularLocation>
        <location evidence="1 6">Nucleus</location>
    </subcellularLocation>
</comment>
<evidence type="ECO:0000256" key="3">
    <source>
        <dbReference type="ARBA" id="ARBA00023125"/>
    </source>
</evidence>
<dbReference type="Proteomes" id="UP001291623">
    <property type="component" value="Unassembled WGS sequence"/>
</dbReference>
<dbReference type="SUPFAM" id="SSF117856">
    <property type="entry name" value="AF0104/ALDC/Ptd012-like"/>
    <property type="match status" value="1"/>
</dbReference>
<keyword evidence="4 6" id="KW-0804">Transcription</keyword>
<name>A0AAE1UV93_9SOLA</name>
<evidence type="ECO:0000256" key="6">
    <source>
        <dbReference type="RuleBase" id="RU367031"/>
    </source>
</evidence>
<comment type="domain">
    <text evidence="6">The PPC domain mediates interactions between AHL proteins.</text>
</comment>
<evidence type="ECO:0000256" key="1">
    <source>
        <dbReference type="ARBA" id="ARBA00004123"/>
    </source>
</evidence>
<keyword evidence="5 6" id="KW-0539">Nucleus</keyword>
<evidence type="ECO:0000256" key="7">
    <source>
        <dbReference type="SAM" id="MobiDB-lite"/>
    </source>
</evidence>